<organism evidence="4 5">
    <name type="scientific">Anaerorhabdus furcosa</name>
    <dbReference type="NCBI Taxonomy" id="118967"/>
    <lineage>
        <taxon>Bacteria</taxon>
        <taxon>Bacillati</taxon>
        <taxon>Bacillota</taxon>
        <taxon>Erysipelotrichia</taxon>
        <taxon>Erysipelotrichales</taxon>
        <taxon>Erysipelotrichaceae</taxon>
        <taxon>Anaerorhabdus</taxon>
    </lineage>
</organism>
<protein>
    <submittedName>
        <fullName evidence="4">Peptidase family U32</fullName>
    </submittedName>
</protein>
<dbReference type="InterPro" id="IPR001539">
    <property type="entry name" value="Peptidase_U32"/>
</dbReference>
<dbReference type="GO" id="GO:0008233">
    <property type="term" value="F:peptidase activity"/>
    <property type="evidence" value="ECO:0007669"/>
    <property type="project" value="UniProtKB-KW"/>
</dbReference>
<dbReference type="RefSeq" id="WP_078710599.1">
    <property type="nucleotide sequence ID" value="NZ_FUWY01000001.1"/>
</dbReference>
<dbReference type="PANTHER" id="PTHR30217">
    <property type="entry name" value="PEPTIDASE U32 FAMILY"/>
    <property type="match status" value="1"/>
</dbReference>
<dbReference type="OrthoDB" id="384357at2"/>
<reference evidence="5" key="1">
    <citation type="submission" date="2017-02" db="EMBL/GenBank/DDBJ databases">
        <authorList>
            <person name="Varghese N."/>
            <person name="Submissions S."/>
        </authorList>
    </citation>
    <scope>NUCLEOTIDE SEQUENCE [LARGE SCALE GENOMIC DNA]</scope>
    <source>
        <strain evidence="5">ATCC 25662</strain>
    </source>
</reference>
<proteinExistence type="inferred from homology"/>
<evidence type="ECO:0000313" key="5">
    <source>
        <dbReference type="Proteomes" id="UP000243297"/>
    </source>
</evidence>
<accession>A0A1T4JWB4</accession>
<keyword evidence="2" id="KW-0378">Hydrolase</keyword>
<evidence type="ECO:0000313" key="4">
    <source>
        <dbReference type="EMBL" id="SJZ34431.1"/>
    </source>
</evidence>
<evidence type="ECO:0000256" key="3">
    <source>
        <dbReference type="ARBA" id="ARBA00038374"/>
    </source>
</evidence>
<dbReference type="STRING" id="118967.SAMN02745191_0133"/>
<comment type="similarity">
    <text evidence="3">Belongs to the peptidase U32 family.</text>
</comment>
<evidence type="ECO:0000256" key="1">
    <source>
        <dbReference type="ARBA" id="ARBA00022670"/>
    </source>
</evidence>
<dbReference type="Proteomes" id="UP000243297">
    <property type="component" value="Unassembled WGS sequence"/>
</dbReference>
<gene>
    <name evidence="4" type="ORF">SAMN02745191_0133</name>
</gene>
<evidence type="ECO:0000256" key="2">
    <source>
        <dbReference type="ARBA" id="ARBA00022801"/>
    </source>
</evidence>
<name>A0A1T4JWB4_9FIRM</name>
<keyword evidence="1" id="KW-0645">Protease</keyword>
<sequence length="295" mass="33984">MEFIVTVEKIEDINLFCEAGATVLLFCDEFHGTRAPSKFKQEELIEAFGKTQELGLKVAVYMNRIYTDKELEQAEEYMKFLKEHGVAFIYYNDPAVYILAESLGLVGHLVYEPDTLMTNSRDMQFVLDQGIHHAVLSTEITLDEMKEMCINVHGNTEAILFGYLNMSYSKRHLIQNYCDEIGADNTCVNKMNCVLIESTREGKMPILEDEQGTHIFTDYILDAFDEFKVLKDTGLKSMRIDGIFLPRDLVVDACKAFVMIDLGMDSEVIRKKFEEKYSEYPFSKGYMYQKTNLVK</sequence>
<dbReference type="EMBL" id="FUWY01000001">
    <property type="protein sequence ID" value="SJZ34431.1"/>
    <property type="molecule type" value="Genomic_DNA"/>
</dbReference>
<keyword evidence="5" id="KW-1185">Reference proteome</keyword>
<dbReference type="PANTHER" id="PTHR30217:SF6">
    <property type="entry name" value="TRNA HYDROXYLATION PROTEIN P"/>
    <property type="match status" value="1"/>
</dbReference>
<dbReference type="Pfam" id="PF01136">
    <property type="entry name" value="Peptidase_U32"/>
    <property type="match status" value="1"/>
</dbReference>
<dbReference type="AlphaFoldDB" id="A0A1T4JWB4"/>
<dbReference type="GO" id="GO:0006508">
    <property type="term" value="P:proteolysis"/>
    <property type="evidence" value="ECO:0007669"/>
    <property type="project" value="UniProtKB-KW"/>
</dbReference>
<dbReference type="InterPro" id="IPR051454">
    <property type="entry name" value="RNA/ubiquinone_mod_enzymes"/>
</dbReference>